<keyword evidence="4" id="KW-0479">Metal-binding</keyword>
<keyword evidence="5" id="KW-0732">Signal</keyword>
<dbReference type="PANTHER" id="PTHR34820">
    <property type="entry name" value="INNER MEMBRANE PROTEIN YEBZ"/>
    <property type="match status" value="1"/>
</dbReference>
<evidence type="ECO:0000313" key="16">
    <source>
        <dbReference type="Proteomes" id="UP001209276"/>
    </source>
</evidence>
<feature type="transmembrane region" description="Helical" evidence="10">
    <location>
        <begin position="647"/>
        <end position="669"/>
    </location>
</feature>
<keyword evidence="8 10" id="KW-0472">Membrane</keyword>
<organism evidence="14 15">
    <name type="scientific">Paenibacillus thiaminolyticus</name>
    <name type="common">Bacillus thiaminolyticus</name>
    <dbReference type="NCBI Taxonomy" id="49283"/>
    <lineage>
        <taxon>Bacteria</taxon>
        <taxon>Bacillati</taxon>
        <taxon>Bacillota</taxon>
        <taxon>Bacilli</taxon>
        <taxon>Bacillales</taxon>
        <taxon>Paenibacillaceae</taxon>
        <taxon>Paenibacillus</taxon>
    </lineage>
</organism>
<dbReference type="Proteomes" id="UP001209276">
    <property type="component" value="Unassembled WGS sequence"/>
</dbReference>
<protein>
    <submittedName>
        <fullName evidence="13">Copper resistance protein CopC</fullName>
    </submittedName>
</protein>
<dbReference type="GO" id="GO:0005886">
    <property type="term" value="C:plasma membrane"/>
    <property type="evidence" value="ECO:0007669"/>
    <property type="project" value="UniProtKB-SubCell"/>
</dbReference>
<evidence type="ECO:0000256" key="7">
    <source>
        <dbReference type="ARBA" id="ARBA00023008"/>
    </source>
</evidence>
<feature type="transmembrane region" description="Helical" evidence="10">
    <location>
        <begin position="615"/>
        <end position="635"/>
    </location>
</feature>
<feature type="transmembrane region" description="Helical" evidence="10">
    <location>
        <begin position="575"/>
        <end position="595"/>
    </location>
</feature>
<dbReference type="GO" id="GO:0042597">
    <property type="term" value="C:periplasmic space"/>
    <property type="evidence" value="ECO:0007669"/>
    <property type="project" value="InterPro"/>
</dbReference>
<evidence type="ECO:0000256" key="9">
    <source>
        <dbReference type="SAM" id="MobiDB-lite"/>
    </source>
</evidence>
<dbReference type="Gene3D" id="2.60.40.1220">
    <property type="match status" value="1"/>
</dbReference>
<evidence type="ECO:0000256" key="6">
    <source>
        <dbReference type="ARBA" id="ARBA00022989"/>
    </source>
</evidence>
<accession>A0AAP9J4A5</accession>
<dbReference type="InterPro" id="IPR014756">
    <property type="entry name" value="Ig_E-set"/>
</dbReference>
<feature type="domain" description="CopC" evidence="11">
    <location>
        <begin position="34"/>
        <end position="126"/>
    </location>
</feature>
<keyword evidence="3 10" id="KW-0812">Transmembrane</keyword>
<dbReference type="EMBL" id="CP041405">
    <property type="protein sequence ID" value="QDM45938.1"/>
    <property type="molecule type" value="Genomic_DNA"/>
</dbReference>
<feature type="transmembrane region" description="Helical" evidence="10">
    <location>
        <begin position="414"/>
        <end position="436"/>
    </location>
</feature>
<dbReference type="RefSeq" id="WP_087440670.1">
    <property type="nucleotide sequence ID" value="NZ_CABMNB010000008.1"/>
</dbReference>
<evidence type="ECO:0000313" key="15">
    <source>
        <dbReference type="Proteomes" id="UP000315377"/>
    </source>
</evidence>
<feature type="transmembrane region" description="Helical" evidence="10">
    <location>
        <begin position="531"/>
        <end position="554"/>
    </location>
</feature>
<dbReference type="Pfam" id="PF04234">
    <property type="entry name" value="CopC"/>
    <property type="match status" value="1"/>
</dbReference>
<gene>
    <name evidence="14" type="ORF">FLT43_22490</name>
    <name evidence="13" type="ORF">M5W83_22305</name>
</gene>
<dbReference type="SUPFAM" id="SSF81296">
    <property type="entry name" value="E set domains"/>
    <property type="match status" value="1"/>
</dbReference>
<evidence type="ECO:0000256" key="1">
    <source>
        <dbReference type="ARBA" id="ARBA00004651"/>
    </source>
</evidence>
<feature type="domain" description="Copper resistance protein D" evidence="12">
    <location>
        <begin position="568"/>
        <end position="669"/>
    </location>
</feature>
<sequence length="678" mass="69476">MRKLLGTSRKSVYLLGIAVLLFSLLLHPLTASAHANLASSKPLADAQLDTAPSEIRITFTEGIDAKLSSLTLWDEDGREIGGAVSGEGDDTLVKSLPELKNGVYKVKWQVLSVDTHVTEGSYRFAVGTTLDKSGPAPTKTLDDDDESQAKPDSGSQGEGGKTAPVKPADPAGGPPDRDGPKPSAGPAERPKPATEKPAAGKPAAEKPTPEKPAGGEADAGASGTSRPGPRQPGADQAKEPKAAPAKPASSGSGSGVPGDAAVSPAEDPGGADPAKGQQAPSVEAPAAEAALSPGQESGSREEEAAPPKPFDPSGAERDQGIAPNEEEAAAPVSQDGRSADGATPGASADHAHIHHEHASGHSAHGTGMTDRWNTVIRIVNILTTAALFALLYHHDALGRGGPRLADMAARTQKAAQAIALAAAFLYALTYAAHMLLLAAQLTPAGSGASSMASTAWTLAISTRVGLADGLRIVLAAGLYGTLLTGQRAHHRPMAVLRGLLLLGLALTFPLTGHAVSGSPLQTAAAVVSHALHFAAAGIWFGGLAGLLLVTRSLCRKPDADAFAEAGRLWSRFSAAALPLTVITVVTGLVLAVMHVGSWEALYTSAYGQTLLVKSALYAGVIVIAAFHRFLWLPAFVKQENDPERVRVFLRGVRLEAACGAAIFIVAGMLSTGMPPHLG</sequence>
<dbReference type="Proteomes" id="UP000315377">
    <property type="component" value="Chromosome"/>
</dbReference>
<dbReference type="GO" id="GO:0006825">
    <property type="term" value="P:copper ion transport"/>
    <property type="evidence" value="ECO:0007669"/>
    <property type="project" value="InterPro"/>
</dbReference>
<evidence type="ECO:0000256" key="2">
    <source>
        <dbReference type="ARBA" id="ARBA00022475"/>
    </source>
</evidence>
<feature type="compositionally biased region" description="Low complexity" evidence="9">
    <location>
        <begin position="242"/>
        <end position="261"/>
    </location>
</feature>
<reference evidence="13 16" key="2">
    <citation type="submission" date="2022-05" db="EMBL/GenBank/DDBJ databases">
        <title>Genome Sequencing of Bee-Associated Microbes.</title>
        <authorList>
            <person name="Dunlap C."/>
        </authorList>
    </citation>
    <scope>NUCLEOTIDE SEQUENCE [LARGE SCALE GENOMIC DNA]</scope>
    <source>
        <strain evidence="13 16">NRRL B-14613</strain>
    </source>
</reference>
<keyword evidence="6 10" id="KW-1133">Transmembrane helix</keyword>
<feature type="compositionally biased region" description="Low complexity" evidence="9">
    <location>
        <begin position="279"/>
        <end position="293"/>
    </location>
</feature>
<dbReference type="InterPro" id="IPR014755">
    <property type="entry name" value="Cu-Rt/internalin_Ig-like"/>
</dbReference>
<evidence type="ECO:0000313" key="13">
    <source>
        <dbReference type="EMBL" id="MCY9609891.1"/>
    </source>
</evidence>
<dbReference type="GeneID" id="76998729"/>
<evidence type="ECO:0000256" key="5">
    <source>
        <dbReference type="ARBA" id="ARBA00022729"/>
    </source>
</evidence>
<keyword evidence="16" id="KW-1185">Reference proteome</keyword>
<name>A0AAP9J4A5_PANTH</name>
<dbReference type="GO" id="GO:0046688">
    <property type="term" value="P:response to copper ion"/>
    <property type="evidence" value="ECO:0007669"/>
    <property type="project" value="InterPro"/>
</dbReference>
<evidence type="ECO:0000256" key="8">
    <source>
        <dbReference type="ARBA" id="ARBA00023136"/>
    </source>
</evidence>
<evidence type="ECO:0000256" key="3">
    <source>
        <dbReference type="ARBA" id="ARBA00022692"/>
    </source>
</evidence>
<evidence type="ECO:0000259" key="12">
    <source>
        <dbReference type="Pfam" id="PF05425"/>
    </source>
</evidence>
<comment type="subcellular location">
    <subcellularLocation>
        <location evidence="1">Cell membrane</location>
        <topology evidence="1">Multi-pass membrane protein</topology>
    </subcellularLocation>
</comment>
<feature type="transmembrane region" description="Helical" evidence="10">
    <location>
        <begin position="375"/>
        <end position="393"/>
    </location>
</feature>
<reference evidence="14 15" key="1">
    <citation type="submission" date="2019-07" db="EMBL/GenBank/DDBJ databases">
        <title>Paenibacillus thiaminolyticus NRRL B-4156.</title>
        <authorList>
            <person name="Hehnly C."/>
            <person name="Zhang L."/>
        </authorList>
    </citation>
    <scope>NUCLEOTIDE SEQUENCE [LARGE SCALE GENOMIC DNA]</scope>
    <source>
        <strain evidence="14 15">NRRL B-4156</strain>
    </source>
</reference>
<dbReference type="InterPro" id="IPR007348">
    <property type="entry name" value="CopC_dom"/>
</dbReference>
<evidence type="ECO:0000256" key="4">
    <source>
        <dbReference type="ARBA" id="ARBA00022723"/>
    </source>
</evidence>
<keyword evidence="7" id="KW-0186">Copper</keyword>
<evidence type="ECO:0000313" key="14">
    <source>
        <dbReference type="EMBL" id="QDM45938.1"/>
    </source>
</evidence>
<keyword evidence="2" id="KW-1003">Cell membrane</keyword>
<evidence type="ECO:0000259" key="11">
    <source>
        <dbReference type="Pfam" id="PF04234"/>
    </source>
</evidence>
<proteinExistence type="predicted"/>
<feature type="transmembrane region" description="Helical" evidence="10">
    <location>
        <begin position="494"/>
        <end position="511"/>
    </location>
</feature>
<dbReference type="GO" id="GO:0005507">
    <property type="term" value="F:copper ion binding"/>
    <property type="evidence" value="ECO:0007669"/>
    <property type="project" value="InterPro"/>
</dbReference>
<dbReference type="InterPro" id="IPR008457">
    <property type="entry name" value="Cu-R_CopD_dom"/>
</dbReference>
<dbReference type="InterPro" id="IPR032694">
    <property type="entry name" value="CopC/D"/>
</dbReference>
<evidence type="ECO:0000256" key="10">
    <source>
        <dbReference type="SAM" id="Phobius"/>
    </source>
</evidence>
<feature type="region of interest" description="Disordered" evidence="9">
    <location>
        <begin position="127"/>
        <end position="348"/>
    </location>
</feature>
<dbReference type="Pfam" id="PF05425">
    <property type="entry name" value="CopD"/>
    <property type="match status" value="1"/>
</dbReference>
<dbReference type="AlphaFoldDB" id="A0AAP9J4A5"/>
<feature type="transmembrane region" description="Helical" evidence="10">
    <location>
        <begin position="456"/>
        <end position="482"/>
    </location>
</feature>
<dbReference type="PANTHER" id="PTHR34820:SF4">
    <property type="entry name" value="INNER MEMBRANE PROTEIN YEBZ"/>
    <property type="match status" value="1"/>
</dbReference>
<dbReference type="EMBL" id="JAMDMM010000044">
    <property type="protein sequence ID" value="MCY9609891.1"/>
    <property type="molecule type" value="Genomic_DNA"/>
</dbReference>